<dbReference type="InterPro" id="IPR035966">
    <property type="entry name" value="PKF_sf"/>
</dbReference>
<evidence type="ECO:0008006" key="3">
    <source>
        <dbReference type="Google" id="ProtNLM"/>
    </source>
</evidence>
<dbReference type="eggNOG" id="COG0205">
    <property type="taxonomic scope" value="Bacteria"/>
</dbReference>
<dbReference type="Proteomes" id="UP000029585">
    <property type="component" value="Unassembled WGS sequence"/>
</dbReference>
<organism evidence="1 2">
    <name type="scientific">Flavonifractor plautii 1_3_50AFAA</name>
    <dbReference type="NCBI Taxonomy" id="742738"/>
    <lineage>
        <taxon>Bacteria</taxon>
        <taxon>Bacillati</taxon>
        <taxon>Bacillota</taxon>
        <taxon>Clostridia</taxon>
        <taxon>Eubacteriales</taxon>
        <taxon>Oscillospiraceae</taxon>
        <taxon>Flavonifractor</taxon>
    </lineage>
</organism>
<dbReference type="Gene3D" id="3.40.50.450">
    <property type="match status" value="1"/>
</dbReference>
<accession>A0A096B9G5</accession>
<name>A0A096B9G5_FLAPL</name>
<proteinExistence type="predicted"/>
<feature type="non-terminal residue" evidence="1">
    <location>
        <position position="1"/>
    </location>
</feature>
<comment type="caution">
    <text evidence="1">The sequence shown here is derived from an EMBL/GenBank/DDBJ whole genome shotgun (WGS) entry which is preliminary data.</text>
</comment>
<dbReference type="HOGENOM" id="CLU_2242121_0_0_9"/>
<evidence type="ECO:0000313" key="2">
    <source>
        <dbReference type="Proteomes" id="UP000029585"/>
    </source>
</evidence>
<dbReference type="GO" id="GO:0003872">
    <property type="term" value="F:6-phosphofructokinase activity"/>
    <property type="evidence" value="ECO:0007669"/>
    <property type="project" value="InterPro"/>
</dbReference>
<keyword evidence="2" id="KW-1185">Reference proteome</keyword>
<dbReference type="SUPFAM" id="SSF53784">
    <property type="entry name" value="Phosphofructokinase"/>
    <property type="match status" value="1"/>
</dbReference>
<dbReference type="AlphaFoldDB" id="A0A096B9G5"/>
<dbReference type="PATRIC" id="fig|742738.3.peg.1566"/>
<evidence type="ECO:0000313" key="1">
    <source>
        <dbReference type="EMBL" id="KGF55686.1"/>
    </source>
</evidence>
<protein>
    <recommendedName>
        <fullName evidence="3">6-phosphofructokinase</fullName>
    </recommendedName>
</protein>
<dbReference type="Gene3D" id="3.40.50.460">
    <property type="entry name" value="Phosphofructokinase domain"/>
    <property type="match status" value="1"/>
</dbReference>
<gene>
    <name evidence="1" type="ORF">HMPREF9460_01520</name>
</gene>
<dbReference type="EMBL" id="ADLO01000054">
    <property type="protein sequence ID" value="KGF55686.1"/>
    <property type="molecule type" value="Genomic_DNA"/>
</dbReference>
<reference evidence="1 2" key="1">
    <citation type="submission" date="2011-08" db="EMBL/GenBank/DDBJ databases">
        <title>The Genome Sequence of Clostridium orbiscindens 1_3_50AFAA.</title>
        <authorList>
            <consortium name="The Broad Institute Genome Sequencing Platform"/>
            <person name="Earl A."/>
            <person name="Ward D."/>
            <person name="Feldgarden M."/>
            <person name="Gevers D."/>
            <person name="Daigneault M."/>
            <person name="Strauss J."/>
            <person name="Allen-Vercoe E."/>
            <person name="Young S.K."/>
            <person name="Zeng Q."/>
            <person name="Gargeya S."/>
            <person name="Fitzgerald M."/>
            <person name="Haas B."/>
            <person name="Abouelleil A."/>
            <person name="Alvarado L."/>
            <person name="Arachchi H.M."/>
            <person name="Berlin A."/>
            <person name="Brown A."/>
            <person name="Chapman S.B."/>
            <person name="Chen Z."/>
            <person name="Dunbar C."/>
            <person name="Freedman E."/>
            <person name="Gearin G."/>
            <person name="Gellesch M."/>
            <person name="Goldberg J."/>
            <person name="Griggs A."/>
            <person name="Gujja S."/>
            <person name="Heiman D."/>
            <person name="Howarth C."/>
            <person name="Larson L."/>
            <person name="Lui A."/>
            <person name="MacDonald P.J.P."/>
            <person name="Montmayeur A."/>
            <person name="Murphy C."/>
            <person name="Neiman D."/>
            <person name="Pearson M."/>
            <person name="Priest M."/>
            <person name="Roberts A."/>
            <person name="Saif S."/>
            <person name="Shea T."/>
            <person name="Shenoy N."/>
            <person name="Sisk P."/>
            <person name="Stolte C."/>
            <person name="Sykes S."/>
            <person name="Wortman J."/>
            <person name="Nusbaum C."/>
            <person name="Birren B."/>
        </authorList>
    </citation>
    <scope>NUCLEOTIDE SEQUENCE [LARGE SCALE GENOMIC DNA]</scope>
    <source>
        <strain evidence="1 2">1_3_50AFAA</strain>
    </source>
</reference>
<sequence>AAPTARPRPTSTRRFWRGKAAVEAAVAGYSDKMVAFRCTREGGYRCETVLEPLDIVANAEKTVPRAWINADGNGLEQPFIDYVLPLIQGVPRAPQEHSLPRYARLKKVLVSQEA</sequence>